<dbReference type="Gene3D" id="3.40.50.10190">
    <property type="entry name" value="BRCT domain"/>
    <property type="match status" value="4"/>
</dbReference>
<dbReference type="GO" id="GO:0006974">
    <property type="term" value="P:DNA damage response"/>
    <property type="evidence" value="ECO:0007669"/>
    <property type="project" value="UniProtKB-KW"/>
</dbReference>
<dbReference type="WBParaSite" id="MBELARI_LOCUS4469">
    <property type="protein sequence ID" value="MBELARI_LOCUS4469"/>
    <property type="gene ID" value="MBELARI_LOCUS4469"/>
</dbReference>
<evidence type="ECO:0000256" key="5">
    <source>
        <dbReference type="ARBA" id="ARBA00030146"/>
    </source>
</evidence>
<sequence>MSWFHEDAFDASSISYEVELPEQGLLETIIYRNYPPWHLEIDLLPTRTSIIRSIRPIEKSTSNLYQGMKESEESEKKTNQPVEIISYRRVDGEEGKVRENGGKAPRRHRIATHQLPIVIPPKIRVARDIREIRVQNCKLSRDSPTSLLSSISSTPSPQMIDTDLLIPSPDRLTIFPNVPQTPQTPNAHPYTPNGRGFVGTTPSPHHFPTGDMRSPLMSPPQATISRPLSSADMTMNPQIRLPGPIPPQFTVRDPNINIPPDLCFVGCCIQMVDSDKYTTDKSDMQNIANTIKLLGGDVDFGMKSFNEKLNVITHVVIDTARPSNQQMETILYQQAIPLKRRIVSMQWLVDAIAQKRMDVPWKAAHLPTFWRDIQRPHVGKVFAFAGFEPEERISLKFMVESIGGRATPYLSSQHSLLIAKTDSGGKVEKAREWNIPIVNYNWLQDVYFGKNNNVDLPQYQLGAPCSEVNTTGYALDALGDFNKNFLLGWRYPLLFDQQIFQRAQTVKHELEKDANVFPNMRYKEMFKNAPTEEQVDEAIARRKNNDQLDRRFVPRFSIAGFDDDLALAMSMKIRYLGGVMVVDVAKCTHFVTLNGKRTLSLLKAISVGAFVVRPEYIAASYEARCWQDSINFMMKDDESERLYGFNLKTSILKARRRKVFEKIRFFITPSVDPARLVLKRMIEVAGGEVDDEKPDVEEVMKRVDLDEPYIVIGAEADLRLVFYLLECNIPVYSPELILQSLVRQEFDASPSLRVIYPRSVPPVPQSSTSSQSTNQFQRPPPPTSATPQQPQTTTISNLPQRPSQSAHMTAAPVRG</sequence>
<feature type="compositionally biased region" description="Polar residues" evidence="6">
    <location>
        <begin position="795"/>
        <end position="807"/>
    </location>
</feature>
<evidence type="ECO:0000256" key="1">
    <source>
        <dbReference type="ARBA" id="ARBA00004123"/>
    </source>
</evidence>
<dbReference type="PROSITE" id="PS50172">
    <property type="entry name" value="BRCT"/>
    <property type="match status" value="3"/>
</dbReference>
<evidence type="ECO:0000259" key="7">
    <source>
        <dbReference type="PROSITE" id="PS50172"/>
    </source>
</evidence>
<keyword evidence="8" id="KW-1185">Reference proteome</keyword>
<feature type="domain" description="BRCT" evidence="7">
    <location>
        <begin position="372"/>
        <end position="445"/>
    </location>
</feature>
<feature type="compositionally biased region" description="Low complexity" evidence="6">
    <location>
        <begin position="785"/>
        <end position="794"/>
    </location>
</feature>
<dbReference type="PANTHER" id="PTHR23196">
    <property type="entry name" value="PAX TRANSCRIPTION ACTIVATION DOMAIN INTERACTING PROTEIN"/>
    <property type="match status" value="1"/>
</dbReference>
<keyword evidence="3" id="KW-0539">Nucleus</keyword>
<evidence type="ECO:0000256" key="6">
    <source>
        <dbReference type="SAM" id="MobiDB-lite"/>
    </source>
</evidence>
<protein>
    <recommendedName>
        <fullName evidence="4">PAX-interacting protein 1</fullName>
    </recommendedName>
    <alternativeName>
        <fullName evidence="5">PAX transactivation activation domain-interacting protein</fullName>
    </alternativeName>
</protein>
<dbReference type="InterPro" id="IPR036420">
    <property type="entry name" value="BRCT_dom_sf"/>
</dbReference>
<dbReference type="SUPFAM" id="SSF52113">
    <property type="entry name" value="BRCT domain"/>
    <property type="match status" value="3"/>
</dbReference>
<dbReference type="Proteomes" id="UP000887575">
    <property type="component" value="Unassembled WGS sequence"/>
</dbReference>
<keyword evidence="2" id="KW-0227">DNA damage</keyword>
<evidence type="ECO:0000256" key="2">
    <source>
        <dbReference type="ARBA" id="ARBA00022763"/>
    </source>
</evidence>
<dbReference type="Pfam" id="PF16589">
    <property type="entry name" value="BRCT_2"/>
    <property type="match status" value="1"/>
</dbReference>
<reference evidence="9" key="1">
    <citation type="submission" date="2024-02" db="UniProtKB">
        <authorList>
            <consortium name="WormBaseParasite"/>
        </authorList>
    </citation>
    <scope>IDENTIFICATION</scope>
</reference>
<evidence type="ECO:0000256" key="4">
    <source>
        <dbReference type="ARBA" id="ARBA00023858"/>
    </source>
</evidence>
<evidence type="ECO:0000256" key="3">
    <source>
        <dbReference type="ARBA" id="ARBA00023242"/>
    </source>
</evidence>
<feature type="domain" description="BRCT" evidence="7">
    <location>
        <begin position="264"/>
        <end position="357"/>
    </location>
</feature>
<dbReference type="PANTHER" id="PTHR23196:SF1">
    <property type="entry name" value="PAX-INTERACTING PROTEIN 1"/>
    <property type="match status" value="1"/>
</dbReference>
<dbReference type="InterPro" id="IPR001357">
    <property type="entry name" value="BRCT_dom"/>
</dbReference>
<dbReference type="InterPro" id="IPR051579">
    <property type="entry name" value="DDR_Transcriptional_Reg"/>
</dbReference>
<evidence type="ECO:0000313" key="8">
    <source>
        <dbReference type="Proteomes" id="UP000887575"/>
    </source>
</evidence>
<dbReference type="SMART" id="SM00292">
    <property type="entry name" value="BRCT"/>
    <property type="match status" value="4"/>
</dbReference>
<dbReference type="AlphaFoldDB" id="A0AAF3FCZ8"/>
<comment type="subcellular location">
    <subcellularLocation>
        <location evidence="1">Nucleus</location>
    </subcellularLocation>
</comment>
<feature type="domain" description="BRCT" evidence="7">
    <location>
        <begin position="655"/>
        <end position="745"/>
    </location>
</feature>
<feature type="region of interest" description="Disordered" evidence="6">
    <location>
        <begin position="757"/>
        <end position="815"/>
    </location>
</feature>
<dbReference type="Pfam" id="PF00533">
    <property type="entry name" value="BRCT"/>
    <property type="match status" value="1"/>
</dbReference>
<organism evidence="8 9">
    <name type="scientific">Mesorhabditis belari</name>
    <dbReference type="NCBI Taxonomy" id="2138241"/>
    <lineage>
        <taxon>Eukaryota</taxon>
        <taxon>Metazoa</taxon>
        <taxon>Ecdysozoa</taxon>
        <taxon>Nematoda</taxon>
        <taxon>Chromadorea</taxon>
        <taxon>Rhabditida</taxon>
        <taxon>Rhabditina</taxon>
        <taxon>Rhabditomorpha</taxon>
        <taxon>Rhabditoidea</taxon>
        <taxon>Rhabditidae</taxon>
        <taxon>Mesorhabditinae</taxon>
        <taxon>Mesorhabditis</taxon>
    </lineage>
</organism>
<evidence type="ECO:0000313" key="9">
    <source>
        <dbReference type="WBParaSite" id="MBELARI_LOCUS4469"/>
    </source>
</evidence>
<accession>A0AAF3FCZ8</accession>
<proteinExistence type="predicted"/>
<name>A0AAF3FCZ8_9BILA</name>
<dbReference type="GO" id="GO:0044666">
    <property type="term" value="C:MLL3/4 complex"/>
    <property type="evidence" value="ECO:0007669"/>
    <property type="project" value="TreeGrafter"/>
</dbReference>